<evidence type="ECO:0000259" key="2">
    <source>
        <dbReference type="Pfam" id="PF01370"/>
    </source>
</evidence>
<sequence>MKILLTGAAGFIGMHVALRLLARGDEVVGIDNLNDYYDPALKLARLARLRAHPDFRFEQVSLEDGMALSEAFHRATPQRVVHLAAQVGVRHSVVAPHASAGSNLQGFVNVLEGCRAMRVEHLVYASSSSVYGANAQLPYVEEQGVDHPMSLYAATKRANELMAHAYSHLFRIPTTGVRFFTVYGPWGRPDMAMFRFTKAILEGQPLDLYNDGNMVRDFTYVDDVADPVLRLLDKPATPDPAFDPARPDPVSSDAPFRVFNVGGGHPVHLLELISALEDTLGRKAQRRLMPLQPGDVLATGANTQRLHDWIGPCPATPLRVGLRRFADWYLTSYQGAARA</sequence>
<dbReference type="RefSeq" id="WP_201692207.1">
    <property type="nucleotide sequence ID" value="NZ_JAEQND010000012.1"/>
</dbReference>
<name>A0ABS1JTK1_9BURK</name>
<evidence type="ECO:0000313" key="3">
    <source>
        <dbReference type="EMBL" id="MBL0427578.1"/>
    </source>
</evidence>
<keyword evidence="1" id="KW-0520">NAD</keyword>
<evidence type="ECO:0000256" key="1">
    <source>
        <dbReference type="ARBA" id="ARBA00023027"/>
    </source>
</evidence>
<comment type="caution">
    <text evidence="3">The sequence shown here is derived from an EMBL/GenBank/DDBJ whole genome shotgun (WGS) entry which is preliminary data.</text>
</comment>
<dbReference type="InterPro" id="IPR001509">
    <property type="entry name" value="Epimerase_deHydtase"/>
</dbReference>
<protein>
    <submittedName>
        <fullName evidence="3">NAD-dependent epimerase/dehydratase family protein</fullName>
    </submittedName>
</protein>
<reference evidence="3 4" key="1">
    <citation type="journal article" date="2017" name="Int. J. Syst. Evol. Microbiol.">
        <title>Ramlibacter alkalitolerans sp. nov., alkali-tolerant bacterium isolated from soil of ginseng.</title>
        <authorList>
            <person name="Lee D.H."/>
            <person name="Cha C.J."/>
        </authorList>
    </citation>
    <scope>NUCLEOTIDE SEQUENCE [LARGE SCALE GENOMIC DNA]</scope>
    <source>
        <strain evidence="3 4">KACC 19305</strain>
    </source>
</reference>
<organism evidence="3 4">
    <name type="scientific">Ramlibacter alkalitolerans</name>
    <dbReference type="NCBI Taxonomy" id="2039631"/>
    <lineage>
        <taxon>Bacteria</taxon>
        <taxon>Pseudomonadati</taxon>
        <taxon>Pseudomonadota</taxon>
        <taxon>Betaproteobacteria</taxon>
        <taxon>Burkholderiales</taxon>
        <taxon>Comamonadaceae</taxon>
        <taxon>Ramlibacter</taxon>
    </lineage>
</organism>
<evidence type="ECO:0000313" key="4">
    <source>
        <dbReference type="Proteomes" id="UP000622707"/>
    </source>
</evidence>
<dbReference type="InterPro" id="IPR036291">
    <property type="entry name" value="NAD(P)-bd_dom_sf"/>
</dbReference>
<feature type="domain" description="NAD-dependent epimerase/dehydratase" evidence="2">
    <location>
        <begin position="3"/>
        <end position="237"/>
    </location>
</feature>
<gene>
    <name evidence="3" type="ORF">JI746_20860</name>
</gene>
<keyword evidence="4" id="KW-1185">Reference proteome</keyword>
<dbReference type="EMBL" id="JAEQND010000012">
    <property type="protein sequence ID" value="MBL0427578.1"/>
    <property type="molecule type" value="Genomic_DNA"/>
</dbReference>
<dbReference type="Pfam" id="PF01370">
    <property type="entry name" value="Epimerase"/>
    <property type="match status" value="1"/>
</dbReference>
<dbReference type="SUPFAM" id="SSF51735">
    <property type="entry name" value="NAD(P)-binding Rossmann-fold domains"/>
    <property type="match status" value="1"/>
</dbReference>
<accession>A0ABS1JTK1</accession>
<dbReference type="Proteomes" id="UP000622707">
    <property type="component" value="Unassembled WGS sequence"/>
</dbReference>
<proteinExistence type="predicted"/>
<dbReference type="PRINTS" id="PR01713">
    <property type="entry name" value="NUCEPIMERASE"/>
</dbReference>
<dbReference type="PANTHER" id="PTHR43574">
    <property type="entry name" value="EPIMERASE-RELATED"/>
    <property type="match status" value="1"/>
</dbReference>
<dbReference type="Gene3D" id="3.40.50.720">
    <property type="entry name" value="NAD(P)-binding Rossmann-like Domain"/>
    <property type="match status" value="1"/>
</dbReference>